<dbReference type="GO" id="GO:0005524">
    <property type="term" value="F:ATP binding"/>
    <property type="evidence" value="ECO:0007669"/>
    <property type="project" value="UniProtKB-KW"/>
</dbReference>
<dbReference type="Gene3D" id="3.40.50.300">
    <property type="entry name" value="P-loop containing nucleotide triphosphate hydrolases"/>
    <property type="match status" value="1"/>
</dbReference>
<feature type="transmembrane region" description="Helical" evidence="5">
    <location>
        <begin position="251"/>
        <end position="271"/>
    </location>
</feature>
<keyword evidence="2" id="KW-0067">ATP-binding</keyword>
<feature type="transmembrane region" description="Helical" evidence="5">
    <location>
        <begin position="339"/>
        <end position="356"/>
    </location>
</feature>
<dbReference type="STRING" id="296218.AWN68_01610"/>
<dbReference type="GO" id="GO:0140664">
    <property type="term" value="F:ATP-dependent DNA damage sensor activity"/>
    <property type="evidence" value="ECO:0007669"/>
    <property type="project" value="InterPro"/>
</dbReference>
<dbReference type="PANTHER" id="PTHR11361">
    <property type="entry name" value="DNA MISMATCH REPAIR PROTEIN MUTS FAMILY MEMBER"/>
    <property type="match status" value="1"/>
</dbReference>
<keyword evidence="5" id="KW-0812">Transmembrane</keyword>
<keyword evidence="3" id="KW-0238">DNA-binding</keyword>
<dbReference type="SMART" id="SM00534">
    <property type="entry name" value="MUTSac"/>
    <property type="match status" value="1"/>
</dbReference>
<feature type="coiled-coil region" evidence="4">
    <location>
        <begin position="94"/>
        <end position="121"/>
    </location>
</feature>
<feature type="domain" description="DNA mismatch repair proteins mutS family" evidence="6">
    <location>
        <begin position="433"/>
        <end position="611"/>
    </location>
</feature>
<dbReference type="GO" id="GO:0005829">
    <property type="term" value="C:cytosol"/>
    <property type="evidence" value="ECO:0007669"/>
    <property type="project" value="TreeGrafter"/>
</dbReference>
<dbReference type="OrthoDB" id="9802448at2"/>
<evidence type="ECO:0000256" key="2">
    <source>
        <dbReference type="ARBA" id="ARBA00022840"/>
    </source>
</evidence>
<dbReference type="SUPFAM" id="SSF48334">
    <property type="entry name" value="DNA repair protein MutS, domain III"/>
    <property type="match status" value="1"/>
</dbReference>
<organism evidence="7 8">
    <name type="scientific">Roseivirga echinicomitans</name>
    <dbReference type="NCBI Taxonomy" id="296218"/>
    <lineage>
        <taxon>Bacteria</taxon>
        <taxon>Pseudomonadati</taxon>
        <taxon>Bacteroidota</taxon>
        <taxon>Cytophagia</taxon>
        <taxon>Cytophagales</taxon>
        <taxon>Roseivirgaceae</taxon>
        <taxon>Roseivirga</taxon>
    </lineage>
</organism>
<evidence type="ECO:0000256" key="3">
    <source>
        <dbReference type="ARBA" id="ARBA00023125"/>
    </source>
</evidence>
<evidence type="ECO:0000313" key="8">
    <source>
        <dbReference type="Proteomes" id="UP000075615"/>
    </source>
</evidence>
<sequence>MPFILSRAALKSLINRMEKLFKERAEQFEHSLNDQKKRSLSLAWLRVSLFFVAIILITLFANAKITEGITATAIGFILLFFYLLKKHVAVKKQLDFTEALLKVNEEELQRLEMKLSTLDDGAEFINPLHEYHIDLDVFGRHSIFQLINRASTAFGRETMAKWLSTPADKEEILKRQEASKEVAPLIDWRQNIQASGRAFNEEKANIEPLLSWIKEPNVLLTKTFYKLAIFLFPLFTLTCIVLASIGVSPIGLPILAVFINIGVLATVFKYAGDVFQKTVFSNKILKAYESQIAWIEKQELTSPLMKDLKGKLQTDGKDASVVINQLQSILDNLHNRANMMYQIFNMLFILDVYWLIQAEKWRQKTKEDIQSWFEAIGEIEAVNSLGAFYFSNPTAIFPTIETDPFIIKATQMGHPMLNAKKRVSNDFDFSGKGGICLITGSNMSGKSTFLRTVGVNSIMALMGAPVCAESMNISKLQVFTSMRTQDDLEESVSSFYAELKRLKQLLGSINTEIPTLFMIDEVLKGTNSEDRHTGAIALIRQLNKSYAFGFVSTHDLTLGKITTELNGIKNYSFNSVIENDDIIFDYTLTPGLCKSFNATKLMQKMGIEIID</sequence>
<comment type="caution">
    <text evidence="7">The sequence shown here is derived from an EMBL/GenBank/DDBJ whole genome shotgun (WGS) entry which is preliminary data.</text>
</comment>
<evidence type="ECO:0000259" key="6">
    <source>
        <dbReference type="SMART" id="SM00534"/>
    </source>
</evidence>
<dbReference type="Gene3D" id="1.10.1420.10">
    <property type="match status" value="1"/>
</dbReference>
<accession>A0A150XXN8</accession>
<evidence type="ECO:0000256" key="1">
    <source>
        <dbReference type="ARBA" id="ARBA00022741"/>
    </source>
</evidence>
<gene>
    <name evidence="7" type="ORF">AWN68_01610</name>
</gene>
<name>A0A150XXN8_9BACT</name>
<dbReference type="PANTHER" id="PTHR11361:SF99">
    <property type="entry name" value="DNA MISMATCH REPAIR PROTEIN"/>
    <property type="match status" value="1"/>
</dbReference>
<keyword evidence="4" id="KW-0175">Coiled coil</keyword>
<keyword evidence="1" id="KW-0547">Nucleotide-binding</keyword>
<dbReference type="GO" id="GO:0030983">
    <property type="term" value="F:mismatched DNA binding"/>
    <property type="evidence" value="ECO:0007669"/>
    <property type="project" value="InterPro"/>
</dbReference>
<keyword evidence="8" id="KW-1185">Reference proteome</keyword>
<dbReference type="GO" id="GO:0006298">
    <property type="term" value="P:mismatch repair"/>
    <property type="evidence" value="ECO:0007669"/>
    <property type="project" value="InterPro"/>
</dbReference>
<dbReference type="EMBL" id="LRDB01000001">
    <property type="protein sequence ID" value="KYG83527.1"/>
    <property type="molecule type" value="Genomic_DNA"/>
</dbReference>
<dbReference type="SUPFAM" id="SSF52540">
    <property type="entry name" value="P-loop containing nucleoside triphosphate hydrolases"/>
    <property type="match status" value="1"/>
</dbReference>
<dbReference type="InterPro" id="IPR045076">
    <property type="entry name" value="MutS"/>
</dbReference>
<dbReference type="Pfam" id="PF00488">
    <property type="entry name" value="MutS_V"/>
    <property type="match status" value="1"/>
</dbReference>
<feature type="transmembrane region" description="Helical" evidence="5">
    <location>
        <begin position="43"/>
        <end position="62"/>
    </location>
</feature>
<evidence type="ECO:0000256" key="5">
    <source>
        <dbReference type="SAM" id="Phobius"/>
    </source>
</evidence>
<dbReference type="InterPro" id="IPR036187">
    <property type="entry name" value="DNA_mismatch_repair_MutS_sf"/>
</dbReference>
<dbReference type="AlphaFoldDB" id="A0A150XXN8"/>
<dbReference type="InterPro" id="IPR000432">
    <property type="entry name" value="DNA_mismatch_repair_MutS_C"/>
</dbReference>
<keyword evidence="5" id="KW-1133">Transmembrane helix</keyword>
<reference evidence="7 8" key="1">
    <citation type="submission" date="2016-01" db="EMBL/GenBank/DDBJ databases">
        <title>Genome sequencing of Roseivirga echinicomitans KMM 6058.</title>
        <authorList>
            <person name="Selvaratnam C."/>
            <person name="Thevarajoo S."/>
            <person name="Goh K.M."/>
            <person name="Ee R."/>
            <person name="Chan K.-G."/>
            <person name="Chong C.S."/>
        </authorList>
    </citation>
    <scope>NUCLEOTIDE SEQUENCE [LARGE SCALE GENOMIC DNA]</scope>
    <source>
        <strain evidence="7 8">KMM 6058</strain>
    </source>
</reference>
<protein>
    <recommendedName>
        <fullName evidence="6">DNA mismatch repair proteins mutS family domain-containing protein</fullName>
    </recommendedName>
</protein>
<keyword evidence="5" id="KW-0472">Membrane</keyword>
<feature type="transmembrane region" description="Helical" evidence="5">
    <location>
        <begin position="224"/>
        <end position="245"/>
    </location>
</feature>
<evidence type="ECO:0000313" key="7">
    <source>
        <dbReference type="EMBL" id="KYG83527.1"/>
    </source>
</evidence>
<dbReference type="Proteomes" id="UP000075615">
    <property type="component" value="Unassembled WGS sequence"/>
</dbReference>
<feature type="transmembrane region" description="Helical" evidence="5">
    <location>
        <begin position="68"/>
        <end position="84"/>
    </location>
</feature>
<proteinExistence type="predicted"/>
<evidence type="ECO:0000256" key="4">
    <source>
        <dbReference type="SAM" id="Coils"/>
    </source>
</evidence>
<dbReference type="InterPro" id="IPR027417">
    <property type="entry name" value="P-loop_NTPase"/>
</dbReference>